<evidence type="ECO:0000256" key="2">
    <source>
        <dbReference type="SAM" id="Phobius"/>
    </source>
</evidence>
<dbReference type="OrthoDB" id="222049at2157"/>
<sequence>MVSSPADEDPSSGPATDGSVAQLSEDELYAIVRVATEDAVLGALGTLMLVGIGVFLIAAGTSLFFALSPLPSVVGVVLIAYGAYLALSSLRIIPPAREWV</sequence>
<proteinExistence type="predicted"/>
<dbReference type="EMBL" id="BIXZ01000003">
    <property type="protein sequence ID" value="GCF14290.1"/>
    <property type="molecule type" value="Genomic_DNA"/>
</dbReference>
<gene>
    <name evidence="3" type="ORF">Harman_22250</name>
</gene>
<keyword evidence="4" id="KW-1185">Reference proteome</keyword>
<keyword evidence="2" id="KW-0472">Membrane</keyword>
<feature type="region of interest" description="Disordered" evidence="1">
    <location>
        <begin position="1"/>
        <end position="21"/>
    </location>
</feature>
<comment type="caution">
    <text evidence="3">The sequence shown here is derived from an EMBL/GenBank/DDBJ whole genome shotgun (WGS) entry which is preliminary data.</text>
</comment>
<keyword evidence="2" id="KW-1133">Transmembrane helix</keyword>
<feature type="compositionally biased region" description="Acidic residues" evidence="1">
    <location>
        <begin position="1"/>
        <end position="10"/>
    </location>
</feature>
<evidence type="ECO:0000256" key="1">
    <source>
        <dbReference type="SAM" id="MobiDB-lite"/>
    </source>
</evidence>
<feature type="transmembrane region" description="Helical" evidence="2">
    <location>
        <begin position="73"/>
        <end position="93"/>
    </location>
</feature>
<dbReference type="RefSeq" id="WP_137683886.1">
    <property type="nucleotide sequence ID" value="NZ_BIXZ01000003.1"/>
</dbReference>
<keyword evidence="2" id="KW-0812">Transmembrane</keyword>
<evidence type="ECO:0000313" key="3">
    <source>
        <dbReference type="EMBL" id="GCF14290.1"/>
    </source>
</evidence>
<name>A0A4C2ELS2_9EURY</name>
<organism evidence="3 4">
    <name type="scientific">Haloarcula mannanilytica</name>
    <dbReference type="NCBI Taxonomy" id="2509225"/>
    <lineage>
        <taxon>Archaea</taxon>
        <taxon>Methanobacteriati</taxon>
        <taxon>Methanobacteriota</taxon>
        <taxon>Stenosarchaea group</taxon>
        <taxon>Halobacteria</taxon>
        <taxon>Halobacteriales</taxon>
        <taxon>Haloarculaceae</taxon>
        <taxon>Haloarcula</taxon>
    </lineage>
</organism>
<reference evidence="3 4" key="1">
    <citation type="submission" date="2019-02" db="EMBL/GenBank/DDBJ databases">
        <title>Haloarcula mannanilyticum sp. nov., a mannan degrading haloarchaeon isolated from commercial salt.</title>
        <authorList>
            <person name="Enomoto S."/>
            <person name="Shimane Y."/>
            <person name="Kamekura M."/>
            <person name="Ito T."/>
            <person name="Moriya O."/>
            <person name="Ihara K."/>
            <person name="Takahashi-Ando N."/>
            <person name="Fukushima Y."/>
            <person name="Yoshida Y."/>
            <person name="Usama R."/>
            <person name="Takai K."/>
            <person name="Minegishi H."/>
        </authorList>
    </citation>
    <scope>NUCLEOTIDE SEQUENCE [LARGE SCALE GENOMIC DNA]</scope>
    <source>
        <strain evidence="3 4">MD130-1</strain>
    </source>
</reference>
<dbReference type="AlphaFoldDB" id="A0A4C2ELS2"/>
<accession>A0A4C2ELS2</accession>
<protein>
    <submittedName>
        <fullName evidence="3">Uncharacterized protein</fullName>
    </submittedName>
</protein>
<dbReference type="Proteomes" id="UP000304382">
    <property type="component" value="Unassembled WGS sequence"/>
</dbReference>
<evidence type="ECO:0000313" key="4">
    <source>
        <dbReference type="Proteomes" id="UP000304382"/>
    </source>
</evidence>
<feature type="transmembrane region" description="Helical" evidence="2">
    <location>
        <begin position="39"/>
        <end position="67"/>
    </location>
</feature>